<keyword evidence="2" id="KW-0472">Membrane</keyword>
<gene>
    <name evidence="3" type="ORF">NDI56_14555</name>
</gene>
<dbReference type="Proteomes" id="UP001259659">
    <property type="component" value="Unassembled WGS sequence"/>
</dbReference>
<dbReference type="Gene3D" id="2.60.40.10">
    <property type="entry name" value="Immunoglobulins"/>
    <property type="match status" value="1"/>
</dbReference>
<accession>A0ABU2FEE7</accession>
<feature type="compositionally biased region" description="Gly residues" evidence="1">
    <location>
        <begin position="1"/>
        <end position="19"/>
    </location>
</feature>
<feature type="non-terminal residue" evidence="3">
    <location>
        <position position="1"/>
    </location>
</feature>
<evidence type="ECO:0000313" key="4">
    <source>
        <dbReference type="Proteomes" id="UP001259659"/>
    </source>
</evidence>
<protein>
    <recommendedName>
        <fullName evidence="5">PGF-CTERM sorting domain-containing protein</fullName>
    </recommendedName>
</protein>
<keyword evidence="2" id="KW-0812">Transmembrane</keyword>
<evidence type="ECO:0000256" key="2">
    <source>
        <dbReference type="SAM" id="Phobius"/>
    </source>
</evidence>
<evidence type="ECO:0008006" key="5">
    <source>
        <dbReference type="Google" id="ProtNLM"/>
    </source>
</evidence>
<feature type="compositionally biased region" description="Low complexity" evidence="1">
    <location>
        <begin position="139"/>
        <end position="166"/>
    </location>
</feature>
<organism evidence="3 4">
    <name type="scientific">Haloarcula saliterrae</name>
    <dbReference type="NCBI Taxonomy" id="2950534"/>
    <lineage>
        <taxon>Archaea</taxon>
        <taxon>Methanobacteriati</taxon>
        <taxon>Methanobacteriota</taxon>
        <taxon>Stenosarchaea group</taxon>
        <taxon>Halobacteria</taxon>
        <taxon>Halobacteriales</taxon>
        <taxon>Haloarculaceae</taxon>
        <taxon>Haloarcula</taxon>
    </lineage>
</organism>
<keyword evidence="4" id="KW-1185">Reference proteome</keyword>
<feature type="transmembrane region" description="Helical" evidence="2">
    <location>
        <begin position="168"/>
        <end position="187"/>
    </location>
</feature>
<evidence type="ECO:0000313" key="3">
    <source>
        <dbReference type="EMBL" id="MDS0260624.1"/>
    </source>
</evidence>
<sequence length="190" mass="18892">GGGDDGGSSGGGNTGGGASPGDEGNETNATDERDGPLEASENVTVSVDETTPTTGETVNVTVNVSETTPANGSMAVVWTADNRTIDRTAVEMGSNSSVTLSRSFTSPGEYQVTFANRTSTTVSVDRATLSPAAQSTPQAGTDSPTATPSTATATETARAANATATTGGSGPGFGVVGALVAVLLVFWRRR</sequence>
<evidence type="ECO:0000256" key="1">
    <source>
        <dbReference type="SAM" id="MobiDB-lite"/>
    </source>
</evidence>
<comment type="caution">
    <text evidence="3">The sequence shown here is derived from an EMBL/GenBank/DDBJ whole genome shotgun (WGS) entry which is preliminary data.</text>
</comment>
<feature type="region of interest" description="Disordered" evidence="1">
    <location>
        <begin position="1"/>
        <end position="41"/>
    </location>
</feature>
<proteinExistence type="predicted"/>
<dbReference type="InterPro" id="IPR013783">
    <property type="entry name" value="Ig-like_fold"/>
</dbReference>
<dbReference type="EMBL" id="JAMQON010000004">
    <property type="protein sequence ID" value="MDS0260624.1"/>
    <property type="molecule type" value="Genomic_DNA"/>
</dbReference>
<reference evidence="3 4" key="1">
    <citation type="submission" date="2022-06" db="EMBL/GenBank/DDBJ databases">
        <title>Haloarcula sp. a new haloarchaeum isolate from saline soil.</title>
        <authorList>
            <person name="Strakova D."/>
            <person name="Galisteo C."/>
            <person name="Sanchez-Porro C."/>
            <person name="Ventosa A."/>
        </authorList>
    </citation>
    <scope>NUCLEOTIDE SEQUENCE [LARGE SCALE GENOMIC DNA]</scope>
    <source>
        <strain evidence="3 4">S1CR25-12</strain>
    </source>
</reference>
<keyword evidence="2" id="KW-1133">Transmembrane helix</keyword>
<feature type="region of interest" description="Disordered" evidence="1">
    <location>
        <begin position="130"/>
        <end position="168"/>
    </location>
</feature>
<name>A0ABU2FEE7_9EURY</name>